<accession>A0A0F9N5B8</accession>
<dbReference type="EMBL" id="LAZR01003950">
    <property type="protein sequence ID" value="KKN13194.1"/>
    <property type="molecule type" value="Genomic_DNA"/>
</dbReference>
<sequence length="54" mass="6486">MQLSKTRRYAIYVSSPGELGWNLFAVHKLYEPAHKRMEDLRRYCTTKHFKLVTN</sequence>
<name>A0A0F9N5B8_9ZZZZ</name>
<organism evidence="1">
    <name type="scientific">marine sediment metagenome</name>
    <dbReference type="NCBI Taxonomy" id="412755"/>
    <lineage>
        <taxon>unclassified sequences</taxon>
        <taxon>metagenomes</taxon>
        <taxon>ecological metagenomes</taxon>
    </lineage>
</organism>
<dbReference type="AlphaFoldDB" id="A0A0F9N5B8"/>
<evidence type="ECO:0000313" key="1">
    <source>
        <dbReference type="EMBL" id="KKN13194.1"/>
    </source>
</evidence>
<comment type="caution">
    <text evidence="1">The sequence shown here is derived from an EMBL/GenBank/DDBJ whole genome shotgun (WGS) entry which is preliminary data.</text>
</comment>
<protein>
    <submittedName>
        <fullName evidence="1">Uncharacterized protein</fullName>
    </submittedName>
</protein>
<reference evidence="1" key="1">
    <citation type="journal article" date="2015" name="Nature">
        <title>Complex archaea that bridge the gap between prokaryotes and eukaryotes.</title>
        <authorList>
            <person name="Spang A."/>
            <person name="Saw J.H."/>
            <person name="Jorgensen S.L."/>
            <person name="Zaremba-Niedzwiedzka K."/>
            <person name="Martijn J."/>
            <person name="Lind A.E."/>
            <person name="van Eijk R."/>
            <person name="Schleper C."/>
            <person name="Guy L."/>
            <person name="Ettema T.J."/>
        </authorList>
    </citation>
    <scope>NUCLEOTIDE SEQUENCE</scope>
</reference>
<gene>
    <name evidence="1" type="ORF">LCGC14_1008920</name>
</gene>
<proteinExistence type="predicted"/>